<dbReference type="EnsemblProtists" id="EKX45861">
    <property type="protein sequence ID" value="EKX45861"/>
    <property type="gene ID" value="GUITHDRAFT_108311"/>
</dbReference>
<accession>L1JBH7</accession>
<proteinExistence type="predicted"/>
<dbReference type="InterPro" id="IPR032710">
    <property type="entry name" value="NTF2-like_dom_sf"/>
</dbReference>
<dbReference type="Gene3D" id="3.10.450.50">
    <property type="match status" value="1"/>
</dbReference>
<dbReference type="RefSeq" id="XP_005832841.1">
    <property type="nucleotide sequence ID" value="XM_005832784.1"/>
</dbReference>
<dbReference type="HOGENOM" id="CLU_1664042_0_0_1"/>
<sequence>MMETGFFLRIKMDEEMDVKVDKRLPEKADKTMCACGSGRTYYRCCRDHHNCAGAPEDPVDLIRARYSAFAYRLPSFIIRTTSRKSKEWTKKWMKELLDFMDSYKFETSKGDPLGIEIQECIFSDKQNAYIQFQADMVGEGDRLVSFVERCKLRREDDGW</sequence>
<reference evidence="4" key="2">
    <citation type="submission" date="2012-11" db="EMBL/GenBank/DDBJ databases">
        <authorList>
            <person name="Kuo A."/>
            <person name="Curtis B.A."/>
            <person name="Tanifuji G."/>
            <person name="Burki F."/>
            <person name="Gruber A."/>
            <person name="Irimia M."/>
            <person name="Maruyama S."/>
            <person name="Arias M.C."/>
            <person name="Ball S.G."/>
            <person name="Gile G.H."/>
            <person name="Hirakawa Y."/>
            <person name="Hopkins J.F."/>
            <person name="Rensing S.A."/>
            <person name="Schmutz J."/>
            <person name="Symeonidi A."/>
            <person name="Elias M."/>
            <person name="Eveleigh R.J."/>
            <person name="Herman E.K."/>
            <person name="Klute M.J."/>
            <person name="Nakayama T."/>
            <person name="Obornik M."/>
            <person name="Reyes-Prieto A."/>
            <person name="Armbrust E.V."/>
            <person name="Aves S.J."/>
            <person name="Beiko R.G."/>
            <person name="Coutinho P."/>
            <person name="Dacks J.B."/>
            <person name="Durnford D.G."/>
            <person name="Fast N.M."/>
            <person name="Green B.R."/>
            <person name="Grisdale C."/>
            <person name="Hempe F."/>
            <person name="Henrissat B."/>
            <person name="Hoppner M.P."/>
            <person name="Ishida K.-I."/>
            <person name="Kim E."/>
            <person name="Koreny L."/>
            <person name="Kroth P.G."/>
            <person name="Liu Y."/>
            <person name="Malik S.-B."/>
            <person name="Maier U.G."/>
            <person name="McRose D."/>
            <person name="Mock T."/>
            <person name="Neilson J.A."/>
            <person name="Onodera N.T."/>
            <person name="Poole A.M."/>
            <person name="Pritham E.J."/>
            <person name="Richards T.A."/>
            <person name="Rocap G."/>
            <person name="Roy S.W."/>
            <person name="Sarai C."/>
            <person name="Schaack S."/>
            <person name="Shirato S."/>
            <person name="Slamovits C.H."/>
            <person name="Spencer D.F."/>
            <person name="Suzuki S."/>
            <person name="Worden A.Z."/>
            <person name="Zauner S."/>
            <person name="Barry K."/>
            <person name="Bell C."/>
            <person name="Bharti A.K."/>
            <person name="Crow J.A."/>
            <person name="Grimwood J."/>
            <person name="Kramer R."/>
            <person name="Lindquist E."/>
            <person name="Lucas S."/>
            <person name="Salamov A."/>
            <person name="McFadden G.I."/>
            <person name="Lane C.E."/>
            <person name="Keeling P.J."/>
            <person name="Gray M.W."/>
            <person name="Grigoriev I.V."/>
            <person name="Archibald J.M."/>
        </authorList>
    </citation>
    <scope>NUCLEOTIDE SEQUENCE</scope>
    <source>
        <strain evidence="4">CCMP2712</strain>
    </source>
</reference>
<dbReference type="Proteomes" id="UP000011087">
    <property type="component" value="Unassembled WGS sequence"/>
</dbReference>
<reference evidence="3" key="3">
    <citation type="submission" date="2015-06" db="UniProtKB">
        <authorList>
            <consortium name="EnsemblProtists"/>
        </authorList>
    </citation>
    <scope>IDENTIFICATION</scope>
</reference>
<dbReference type="GeneID" id="17302561"/>
<evidence type="ECO:0000313" key="3">
    <source>
        <dbReference type="EnsemblProtists" id="EKX45861"/>
    </source>
</evidence>
<feature type="domain" description="YchJ-like middle NTF2-like" evidence="1">
    <location>
        <begin position="58"/>
        <end position="159"/>
    </location>
</feature>
<dbReference type="EMBL" id="JH992997">
    <property type="protein sequence ID" value="EKX45861.1"/>
    <property type="molecule type" value="Genomic_DNA"/>
</dbReference>
<evidence type="ECO:0000259" key="1">
    <source>
        <dbReference type="Pfam" id="PF17775"/>
    </source>
</evidence>
<evidence type="ECO:0000313" key="4">
    <source>
        <dbReference type="Proteomes" id="UP000011087"/>
    </source>
</evidence>
<name>L1JBH7_GUITC</name>
<dbReference type="Pfam" id="PF17775">
    <property type="entry name" value="YchJ_M-like"/>
    <property type="match status" value="1"/>
</dbReference>
<dbReference type="KEGG" id="gtt:GUITHDRAFT_108311"/>
<reference evidence="2 4" key="1">
    <citation type="journal article" date="2012" name="Nature">
        <title>Algal genomes reveal evolutionary mosaicism and the fate of nucleomorphs.</title>
        <authorList>
            <consortium name="DOE Joint Genome Institute"/>
            <person name="Curtis B.A."/>
            <person name="Tanifuji G."/>
            <person name="Burki F."/>
            <person name="Gruber A."/>
            <person name="Irimia M."/>
            <person name="Maruyama S."/>
            <person name="Arias M.C."/>
            <person name="Ball S.G."/>
            <person name="Gile G.H."/>
            <person name="Hirakawa Y."/>
            <person name="Hopkins J.F."/>
            <person name="Kuo A."/>
            <person name="Rensing S.A."/>
            <person name="Schmutz J."/>
            <person name="Symeonidi A."/>
            <person name="Elias M."/>
            <person name="Eveleigh R.J."/>
            <person name="Herman E.K."/>
            <person name="Klute M.J."/>
            <person name="Nakayama T."/>
            <person name="Obornik M."/>
            <person name="Reyes-Prieto A."/>
            <person name="Armbrust E.V."/>
            <person name="Aves S.J."/>
            <person name="Beiko R.G."/>
            <person name="Coutinho P."/>
            <person name="Dacks J.B."/>
            <person name="Durnford D.G."/>
            <person name="Fast N.M."/>
            <person name="Green B.R."/>
            <person name="Grisdale C.J."/>
            <person name="Hempel F."/>
            <person name="Henrissat B."/>
            <person name="Hoppner M.P."/>
            <person name="Ishida K."/>
            <person name="Kim E."/>
            <person name="Koreny L."/>
            <person name="Kroth P.G."/>
            <person name="Liu Y."/>
            <person name="Malik S.B."/>
            <person name="Maier U.G."/>
            <person name="McRose D."/>
            <person name="Mock T."/>
            <person name="Neilson J.A."/>
            <person name="Onodera N.T."/>
            <person name="Poole A.M."/>
            <person name="Pritham E.J."/>
            <person name="Richards T.A."/>
            <person name="Rocap G."/>
            <person name="Roy S.W."/>
            <person name="Sarai C."/>
            <person name="Schaack S."/>
            <person name="Shirato S."/>
            <person name="Slamovits C.H."/>
            <person name="Spencer D.F."/>
            <person name="Suzuki S."/>
            <person name="Worden A.Z."/>
            <person name="Zauner S."/>
            <person name="Barry K."/>
            <person name="Bell C."/>
            <person name="Bharti A.K."/>
            <person name="Crow J.A."/>
            <person name="Grimwood J."/>
            <person name="Kramer R."/>
            <person name="Lindquist E."/>
            <person name="Lucas S."/>
            <person name="Salamov A."/>
            <person name="McFadden G.I."/>
            <person name="Lane C.E."/>
            <person name="Keeling P.J."/>
            <person name="Gray M.W."/>
            <person name="Grigoriev I.V."/>
            <person name="Archibald J.M."/>
        </authorList>
    </citation>
    <scope>NUCLEOTIDE SEQUENCE</scope>
    <source>
        <strain evidence="2 4">CCMP2712</strain>
    </source>
</reference>
<dbReference type="SUPFAM" id="SSF54427">
    <property type="entry name" value="NTF2-like"/>
    <property type="match status" value="1"/>
</dbReference>
<dbReference type="OrthoDB" id="539593at2759"/>
<organism evidence="2">
    <name type="scientific">Guillardia theta (strain CCMP2712)</name>
    <name type="common">Cryptophyte</name>
    <dbReference type="NCBI Taxonomy" id="905079"/>
    <lineage>
        <taxon>Eukaryota</taxon>
        <taxon>Cryptophyceae</taxon>
        <taxon>Pyrenomonadales</taxon>
        <taxon>Geminigeraceae</taxon>
        <taxon>Guillardia</taxon>
    </lineage>
</organism>
<gene>
    <name evidence="2" type="ORF">GUITHDRAFT_108311</name>
</gene>
<keyword evidence="4" id="KW-1185">Reference proteome</keyword>
<dbReference type="InterPro" id="IPR048469">
    <property type="entry name" value="YchJ-like_M"/>
</dbReference>
<evidence type="ECO:0000313" key="2">
    <source>
        <dbReference type="EMBL" id="EKX45861.1"/>
    </source>
</evidence>
<dbReference type="OMA" id="FEADIQP"/>
<protein>
    <recommendedName>
        <fullName evidence="1">YchJ-like middle NTF2-like domain-containing protein</fullName>
    </recommendedName>
</protein>
<dbReference type="PaxDb" id="55529-EKX45861"/>
<dbReference type="AlphaFoldDB" id="L1JBH7"/>